<gene>
    <name evidence="2" type="primary">P0693B08.20</name>
</gene>
<organism evidence="2">
    <name type="scientific">Oryza sativa subsp. japonica</name>
    <name type="common">Rice</name>
    <dbReference type="NCBI Taxonomy" id="39947"/>
    <lineage>
        <taxon>Eukaryota</taxon>
        <taxon>Viridiplantae</taxon>
        <taxon>Streptophyta</taxon>
        <taxon>Embryophyta</taxon>
        <taxon>Tracheophyta</taxon>
        <taxon>Spermatophyta</taxon>
        <taxon>Magnoliopsida</taxon>
        <taxon>Liliopsida</taxon>
        <taxon>Poales</taxon>
        <taxon>Poaceae</taxon>
        <taxon>BOP clade</taxon>
        <taxon>Oryzoideae</taxon>
        <taxon>Oryzeae</taxon>
        <taxon>Oryzinae</taxon>
        <taxon>Oryza</taxon>
        <taxon>Oryza sativa</taxon>
    </lineage>
</organism>
<protein>
    <submittedName>
        <fullName evidence="2">Uncharacterized protein</fullName>
    </submittedName>
</protein>
<feature type="region of interest" description="Disordered" evidence="1">
    <location>
        <begin position="130"/>
        <end position="163"/>
    </location>
</feature>
<evidence type="ECO:0000256" key="1">
    <source>
        <dbReference type="SAM" id="MobiDB-lite"/>
    </source>
</evidence>
<dbReference type="AlphaFoldDB" id="Q5NBF2"/>
<dbReference type="EMBL" id="AP001081">
    <property type="protein sequence ID" value="BAD81198.1"/>
    <property type="molecule type" value="Genomic_DNA"/>
</dbReference>
<evidence type="ECO:0000313" key="2">
    <source>
        <dbReference type="EMBL" id="BAD81198.1"/>
    </source>
</evidence>
<accession>Q5NBF2</accession>
<proteinExistence type="predicted"/>
<reference evidence="2" key="1">
    <citation type="journal article" date="2002" name="Nature">
        <title>The genome sequence and structure of rice chromosome 1.</title>
        <authorList>
            <person name="Sasaki T."/>
            <person name="Matsumoto T."/>
            <person name="Yamamoto K."/>
            <person name="Sakata K."/>
            <person name="Baba T."/>
            <person name="Katayose Y."/>
            <person name="Wu J."/>
            <person name="Niimura Y."/>
            <person name="Cheng Z."/>
            <person name="Nagamura Y."/>
            <person name="Antonio B.A."/>
            <person name="Kanamori H."/>
            <person name="Hosokawa S."/>
            <person name="Masukawa M."/>
            <person name="Arikawa K."/>
            <person name="Chiden Y."/>
            <person name="Hayashi M."/>
            <person name="Okamoto M."/>
            <person name="Ando T."/>
            <person name="Aoki H."/>
            <person name="Arita K."/>
            <person name="Hamada M."/>
            <person name="Harada C."/>
            <person name="Hijishita S."/>
            <person name="Honda M."/>
            <person name="Ichikawa Y."/>
            <person name="Idonuma A."/>
            <person name="Iijima M."/>
            <person name="Ikeda M."/>
            <person name="Ikeno M."/>
            <person name="Itoh S."/>
            <person name="Itoh T."/>
            <person name="Itoh Y."/>
            <person name="Itoh Y."/>
            <person name="Iwabuchi A."/>
            <person name="Kamiya K."/>
            <person name="Karasawa W."/>
            <person name="Katagiri S."/>
            <person name="Kikuta A."/>
            <person name="Kobayashi N."/>
            <person name="Kono I."/>
            <person name="Machita K."/>
            <person name="Maehara T."/>
            <person name="Mizuno H."/>
            <person name="Mizubayashi T."/>
            <person name="Mukai Y."/>
            <person name="Nagasaki H."/>
            <person name="Nakashima M."/>
            <person name="Nakama Y."/>
            <person name="Nakamichi Y."/>
            <person name="Nakamura M."/>
            <person name="Namiki N."/>
            <person name="Negishi M."/>
            <person name="Ohta I."/>
            <person name="Ono N."/>
            <person name="Saji S."/>
            <person name="Sakai K."/>
            <person name="Shibata M."/>
            <person name="Shimokawa T."/>
            <person name="Shomura A."/>
            <person name="Song J."/>
            <person name="Takazaki Y."/>
            <person name="Terasawa K."/>
            <person name="Tsuji K."/>
            <person name="Waki K."/>
            <person name="Yamagata H."/>
            <person name="Yamane H."/>
            <person name="Yoshiki S."/>
            <person name="Yoshihara R."/>
            <person name="Yukawa K."/>
            <person name="Zhong H."/>
            <person name="Iwama H."/>
            <person name="Endo T."/>
            <person name="Ito H."/>
            <person name="Hahn J.H."/>
            <person name="Kim H.I."/>
            <person name="Eun M.Y."/>
            <person name="Yano M."/>
            <person name="Jiang J."/>
            <person name="Gojobori T."/>
        </authorList>
    </citation>
    <scope>NUCLEOTIDE SEQUENCE [LARGE SCALE GENOMIC DNA]</scope>
</reference>
<dbReference type="Proteomes" id="UP000817658">
    <property type="component" value="Chromosome 1"/>
</dbReference>
<name>Q5NBF2_ORYSJ</name>
<sequence length="280" mass="29359">MYTMLKKRKARKNQELEQNHIVSTSESSYTVNKLSVSRTGRESDYAPIILGRRTKILGKNILNFYNRSALTSVAAAASAASWAAVAAAASVASDAEKAAGAAGAAVVAVRAERGSAAAAGAAELARTLTMSTAGSSPIPRRRAGQRSRHGETTLAAAPTSPPMLPEIAGASLPTICRPRPGFFSNYPRRHSLLWMSTPTMHSMLKPSSTPDVAEIVCPPDVAAVDDRPHAEAAAYHEAAHPASVVAEAAFADACGTRAAWASRYSLEGDMMHLPGICCDC</sequence>